<proteinExistence type="predicted"/>
<reference evidence="1" key="2">
    <citation type="submission" date="2020-09" db="EMBL/GenBank/DDBJ databases">
        <authorList>
            <person name="Sun Q."/>
            <person name="Zhou Y."/>
        </authorList>
    </citation>
    <scope>NUCLEOTIDE SEQUENCE</scope>
    <source>
        <strain evidence="1">CGMCC 1.10998</strain>
    </source>
</reference>
<sequence length="57" mass="6502">MKALIERQLYKPSMVMPMLSLMQLMVSLDFNMSQVTLVALARGMRCARHKLSRTGNC</sequence>
<comment type="caution">
    <text evidence="1">The sequence shown here is derived from an EMBL/GenBank/DDBJ whole genome shotgun (WGS) entry which is preliminary data.</text>
</comment>
<dbReference type="AlphaFoldDB" id="A0A916U581"/>
<gene>
    <name evidence="1" type="ORF">GCM10011396_05080</name>
</gene>
<reference evidence="1" key="1">
    <citation type="journal article" date="2014" name="Int. J. Syst. Evol. Microbiol.">
        <title>Complete genome sequence of Corynebacterium casei LMG S-19264T (=DSM 44701T), isolated from a smear-ripened cheese.</title>
        <authorList>
            <consortium name="US DOE Joint Genome Institute (JGI-PGF)"/>
            <person name="Walter F."/>
            <person name="Albersmeier A."/>
            <person name="Kalinowski J."/>
            <person name="Ruckert C."/>
        </authorList>
    </citation>
    <scope>NUCLEOTIDE SEQUENCE</scope>
    <source>
        <strain evidence="1">CGMCC 1.10998</strain>
    </source>
</reference>
<dbReference type="EMBL" id="BMED01000001">
    <property type="protein sequence ID" value="GGC61089.1"/>
    <property type="molecule type" value="Genomic_DNA"/>
</dbReference>
<evidence type="ECO:0000313" key="1">
    <source>
        <dbReference type="EMBL" id="GGC61089.1"/>
    </source>
</evidence>
<organism evidence="1 2">
    <name type="scientific">Undibacterium terreum</name>
    <dbReference type="NCBI Taxonomy" id="1224302"/>
    <lineage>
        <taxon>Bacteria</taxon>
        <taxon>Pseudomonadati</taxon>
        <taxon>Pseudomonadota</taxon>
        <taxon>Betaproteobacteria</taxon>
        <taxon>Burkholderiales</taxon>
        <taxon>Oxalobacteraceae</taxon>
        <taxon>Undibacterium</taxon>
    </lineage>
</organism>
<evidence type="ECO:0000313" key="2">
    <source>
        <dbReference type="Proteomes" id="UP000637423"/>
    </source>
</evidence>
<name>A0A916U581_9BURK</name>
<keyword evidence="2" id="KW-1185">Reference proteome</keyword>
<accession>A0A916U581</accession>
<protein>
    <submittedName>
        <fullName evidence="1">Uncharacterized protein</fullName>
    </submittedName>
</protein>
<dbReference type="Proteomes" id="UP000637423">
    <property type="component" value="Unassembled WGS sequence"/>
</dbReference>